<dbReference type="InterPro" id="IPR036097">
    <property type="entry name" value="HisK_dim/P_sf"/>
</dbReference>
<comment type="catalytic activity">
    <reaction evidence="1">
        <text>ATP + protein L-histidine = ADP + protein N-phospho-L-histidine.</text>
        <dbReference type="EC" id="2.7.13.3"/>
    </reaction>
</comment>
<evidence type="ECO:0000259" key="12">
    <source>
        <dbReference type="PROSITE" id="PS50113"/>
    </source>
</evidence>
<dbReference type="PANTHER" id="PTHR43065:SF10">
    <property type="entry name" value="PEROXIDE STRESS-ACTIVATED HISTIDINE KINASE MAK3"/>
    <property type="match status" value="1"/>
</dbReference>
<evidence type="ECO:0000313" key="14">
    <source>
        <dbReference type="Proteomes" id="UP000294325"/>
    </source>
</evidence>
<dbReference type="PROSITE" id="PS50112">
    <property type="entry name" value="PAS"/>
    <property type="match status" value="2"/>
</dbReference>
<dbReference type="RefSeq" id="WP_134356701.1">
    <property type="nucleotide sequence ID" value="NZ_CP038033.1"/>
</dbReference>
<evidence type="ECO:0000313" key="13">
    <source>
        <dbReference type="EMBL" id="QBQ53689.1"/>
    </source>
</evidence>
<dbReference type="PROSITE" id="PS50113">
    <property type="entry name" value="PAC"/>
    <property type="match status" value="2"/>
</dbReference>
<evidence type="ECO:0000256" key="2">
    <source>
        <dbReference type="ARBA" id="ARBA00012438"/>
    </source>
</evidence>
<evidence type="ECO:0000256" key="8">
    <source>
        <dbReference type="ARBA" id="ARBA00023012"/>
    </source>
</evidence>
<dbReference type="Pfam" id="PF08448">
    <property type="entry name" value="PAS_4"/>
    <property type="match status" value="1"/>
</dbReference>
<dbReference type="InterPro" id="IPR000014">
    <property type="entry name" value="PAS"/>
</dbReference>
<dbReference type="AlphaFoldDB" id="A0A4P7BWT4"/>
<proteinExistence type="predicted"/>
<dbReference type="Proteomes" id="UP000294325">
    <property type="component" value="Chromosome"/>
</dbReference>
<dbReference type="Gene3D" id="3.30.565.10">
    <property type="entry name" value="Histidine kinase-like ATPase, C-terminal domain"/>
    <property type="match status" value="1"/>
</dbReference>
<dbReference type="Gene3D" id="1.10.287.130">
    <property type="match status" value="1"/>
</dbReference>
<dbReference type="InterPro" id="IPR004358">
    <property type="entry name" value="Sig_transdc_His_kin-like_C"/>
</dbReference>
<evidence type="ECO:0000259" key="10">
    <source>
        <dbReference type="PROSITE" id="PS50109"/>
    </source>
</evidence>
<keyword evidence="3" id="KW-0597">Phosphoprotein</keyword>
<dbReference type="InterPro" id="IPR035965">
    <property type="entry name" value="PAS-like_dom_sf"/>
</dbReference>
<dbReference type="InterPro" id="IPR003594">
    <property type="entry name" value="HATPase_dom"/>
</dbReference>
<reference evidence="13 14" key="1">
    <citation type="submission" date="2019-03" db="EMBL/GenBank/DDBJ databases">
        <title>The genome sequence of Nitrosococcus wardiae strain D1FHST reveals the archetypal metabolic capacity of ammonia-oxidizing Gammaproteobacteria.</title>
        <authorList>
            <person name="Wang L."/>
            <person name="Lim C.K."/>
            <person name="Hanson T.E."/>
            <person name="Dang H."/>
            <person name="Klotz M.G."/>
        </authorList>
    </citation>
    <scope>NUCLEOTIDE SEQUENCE [LARGE SCALE GENOMIC DNA]</scope>
    <source>
        <strain evidence="13 14">D1FHS</strain>
    </source>
</reference>
<dbReference type="SMART" id="SM00387">
    <property type="entry name" value="HATPase_c"/>
    <property type="match status" value="1"/>
</dbReference>
<dbReference type="NCBIfam" id="TIGR00229">
    <property type="entry name" value="sensory_box"/>
    <property type="match status" value="2"/>
</dbReference>
<feature type="coiled-coil region" evidence="9">
    <location>
        <begin position="115"/>
        <end position="142"/>
    </location>
</feature>
<dbReference type="SUPFAM" id="SSF55785">
    <property type="entry name" value="PYP-like sensor domain (PAS domain)"/>
    <property type="match status" value="2"/>
</dbReference>
<dbReference type="InterPro" id="IPR003661">
    <property type="entry name" value="HisK_dim/P_dom"/>
</dbReference>
<keyword evidence="8" id="KW-0902">Two-component regulatory system</keyword>
<dbReference type="GO" id="GO:0005524">
    <property type="term" value="F:ATP binding"/>
    <property type="evidence" value="ECO:0007669"/>
    <property type="project" value="UniProtKB-KW"/>
</dbReference>
<gene>
    <name evidence="13" type="ORF">E3U44_03565</name>
</gene>
<accession>A0A4P7BWT4</accession>
<dbReference type="InterPro" id="IPR001610">
    <property type="entry name" value="PAC"/>
</dbReference>
<dbReference type="PROSITE" id="PS50109">
    <property type="entry name" value="HIS_KIN"/>
    <property type="match status" value="1"/>
</dbReference>
<keyword evidence="6 13" id="KW-0418">Kinase</keyword>
<keyword evidence="5" id="KW-0547">Nucleotide-binding</keyword>
<feature type="coiled-coil region" evidence="9">
    <location>
        <begin position="240"/>
        <end position="267"/>
    </location>
</feature>
<dbReference type="CDD" id="cd00082">
    <property type="entry name" value="HisKA"/>
    <property type="match status" value="1"/>
</dbReference>
<dbReference type="EC" id="2.7.13.3" evidence="2"/>
<dbReference type="InterPro" id="IPR013656">
    <property type="entry name" value="PAS_4"/>
</dbReference>
<dbReference type="Pfam" id="PF13426">
    <property type="entry name" value="PAS_9"/>
    <property type="match status" value="1"/>
</dbReference>
<dbReference type="InterPro" id="IPR000700">
    <property type="entry name" value="PAS-assoc_C"/>
</dbReference>
<evidence type="ECO:0000259" key="11">
    <source>
        <dbReference type="PROSITE" id="PS50112"/>
    </source>
</evidence>
<keyword evidence="9" id="KW-0175">Coiled coil</keyword>
<dbReference type="GO" id="GO:0042802">
    <property type="term" value="F:identical protein binding"/>
    <property type="evidence" value="ECO:0007669"/>
    <property type="project" value="UniProtKB-ARBA"/>
</dbReference>
<name>A0A4P7BWT4_9GAMM</name>
<feature type="domain" description="PAC" evidence="12">
    <location>
        <begin position="204"/>
        <end position="256"/>
    </location>
</feature>
<dbReference type="Pfam" id="PF02518">
    <property type="entry name" value="HATPase_c"/>
    <property type="match status" value="1"/>
</dbReference>
<evidence type="ECO:0000256" key="6">
    <source>
        <dbReference type="ARBA" id="ARBA00022777"/>
    </source>
</evidence>
<protein>
    <recommendedName>
        <fullName evidence="2">histidine kinase</fullName>
        <ecNumber evidence="2">2.7.13.3</ecNumber>
    </recommendedName>
</protein>
<dbReference type="SMART" id="SM00086">
    <property type="entry name" value="PAC"/>
    <property type="match status" value="2"/>
</dbReference>
<sequence length="503" mass="56545">MLQIEALSSGLLESAPDAILVVNQEGCIVQINTQAENMFGYSREELIGQGLETLLPERFRDHHREHCQRFFQTPHFRPMGIGLELYGLRKDGSEFPVEISLSGYQTKEGMLALSAVREITERKQAEKALRATEQRLILLMDSLPVLISYVGADQRYRIVNKAYEEWFGYSRSKIQGKRLVEVLGEAAYQAIKEYVEKALAGQMAVFERVVPYKDGGPRYVEASYIPHLGEQGEVAGFFVLVNDITERKQAEEKIRQQQLELAHLERLSTAGEMASELAHELKQPLTAVSTYIETCLRMLQRGAASPEQLVETLENAINQNQRADEIIRRLRSFIRGRETHPSLIDLNKLVRETLPLAEIEIRNSQARLRLELSESLPPLSIDPVQIQQVLLNLVRNSLEAMQATEIGKRELTIQTSLTTDNNQIEIAVSDKGAGISSEALKQLFEPFFTTKVSGMGVGLSICRSIIEAHRGQIWATSNADQGATFHFALPIAEEDDSRWTNGA</sequence>
<dbReference type="FunFam" id="3.30.565.10:FF:000042">
    <property type="entry name" value="Two-component sensor histidine kinase KdpD"/>
    <property type="match status" value="1"/>
</dbReference>
<keyword evidence="14" id="KW-1185">Reference proteome</keyword>
<feature type="domain" description="PAC" evidence="12">
    <location>
        <begin position="81"/>
        <end position="131"/>
    </location>
</feature>
<dbReference type="GO" id="GO:0000155">
    <property type="term" value="F:phosphorelay sensor kinase activity"/>
    <property type="evidence" value="ECO:0007669"/>
    <property type="project" value="InterPro"/>
</dbReference>
<dbReference type="PRINTS" id="PR00344">
    <property type="entry name" value="BCTRLSENSOR"/>
</dbReference>
<evidence type="ECO:0000256" key="4">
    <source>
        <dbReference type="ARBA" id="ARBA00022679"/>
    </source>
</evidence>
<keyword evidence="7" id="KW-0067">ATP-binding</keyword>
<dbReference type="Gene3D" id="3.30.450.20">
    <property type="entry name" value="PAS domain"/>
    <property type="match status" value="2"/>
</dbReference>
<dbReference type="SMART" id="SM00091">
    <property type="entry name" value="PAS"/>
    <property type="match status" value="2"/>
</dbReference>
<dbReference type="SMART" id="SM00388">
    <property type="entry name" value="HisKA"/>
    <property type="match status" value="1"/>
</dbReference>
<feature type="domain" description="PAS" evidence="11">
    <location>
        <begin position="4"/>
        <end position="57"/>
    </location>
</feature>
<evidence type="ECO:0000256" key="5">
    <source>
        <dbReference type="ARBA" id="ARBA00022741"/>
    </source>
</evidence>
<evidence type="ECO:0000256" key="1">
    <source>
        <dbReference type="ARBA" id="ARBA00000085"/>
    </source>
</evidence>
<evidence type="ECO:0000256" key="9">
    <source>
        <dbReference type="SAM" id="Coils"/>
    </source>
</evidence>
<dbReference type="Pfam" id="PF00512">
    <property type="entry name" value="HisKA"/>
    <property type="match status" value="1"/>
</dbReference>
<evidence type="ECO:0000256" key="7">
    <source>
        <dbReference type="ARBA" id="ARBA00022840"/>
    </source>
</evidence>
<dbReference type="SUPFAM" id="SSF55874">
    <property type="entry name" value="ATPase domain of HSP90 chaperone/DNA topoisomerase II/histidine kinase"/>
    <property type="match status" value="1"/>
</dbReference>
<dbReference type="SUPFAM" id="SSF47384">
    <property type="entry name" value="Homodimeric domain of signal transducing histidine kinase"/>
    <property type="match status" value="1"/>
</dbReference>
<organism evidence="13 14">
    <name type="scientific">Nitrosococcus wardiae</name>
    <dbReference type="NCBI Taxonomy" id="1814290"/>
    <lineage>
        <taxon>Bacteria</taxon>
        <taxon>Pseudomonadati</taxon>
        <taxon>Pseudomonadota</taxon>
        <taxon>Gammaproteobacteria</taxon>
        <taxon>Chromatiales</taxon>
        <taxon>Chromatiaceae</taxon>
        <taxon>Nitrosococcus</taxon>
    </lineage>
</organism>
<dbReference type="KEGG" id="nwr:E3U44_03565"/>
<evidence type="ECO:0000256" key="3">
    <source>
        <dbReference type="ARBA" id="ARBA00022553"/>
    </source>
</evidence>
<feature type="domain" description="PAS" evidence="11">
    <location>
        <begin position="132"/>
        <end position="202"/>
    </location>
</feature>
<dbReference type="OrthoDB" id="1931120at2"/>
<dbReference type="InterPro" id="IPR005467">
    <property type="entry name" value="His_kinase_dom"/>
</dbReference>
<dbReference type="EMBL" id="CP038033">
    <property type="protein sequence ID" value="QBQ53689.1"/>
    <property type="molecule type" value="Genomic_DNA"/>
</dbReference>
<feature type="domain" description="Histidine kinase" evidence="10">
    <location>
        <begin position="276"/>
        <end position="493"/>
    </location>
</feature>
<keyword evidence="4" id="KW-0808">Transferase</keyword>
<dbReference type="PANTHER" id="PTHR43065">
    <property type="entry name" value="SENSOR HISTIDINE KINASE"/>
    <property type="match status" value="1"/>
</dbReference>
<dbReference type="CDD" id="cd00130">
    <property type="entry name" value="PAS"/>
    <property type="match status" value="2"/>
</dbReference>
<dbReference type="InterPro" id="IPR036890">
    <property type="entry name" value="HATPase_C_sf"/>
</dbReference>